<dbReference type="Proteomes" id="UP000654075">
    <property type="component" value="Unassembled WGS sequence"/>
</dbReference>
<dbReference type="PANTHER" id="PTHR46573">
    <property type="entry name" value="WD REPEAT, SAM AND U-BOX DOMAIN-CONTAINING PROTEIN 1"/>
    <property type="match status" value="1"/>
</dbReference>
<accession>A0A813LPY9</accession>
<dbReference type="EMBL" id="CAJNNW010035679">
    <property type="protein sequence ID" value="CAE8729235.1"/>
    <property type="molecule type" value="Genomic_DNA"/>
</dbReference>
<evidence type="ECO:0000256" key="1">
    <source>
        <dbReference type="SAM" id="MobiDB-lite"/>
    </source>
</evidence>
<dbReference type="Gene3D" id="3.30.40.10">
    <property type="entry name" value="Zinc/RING finger domain, C3HC4 (zinc finger)"/>
    <property type="match status" value="1"/>
</dbReference>
<dbReference type="InterPro" id="IPR052085">
    <property type="entry name" value="WD-SAM-U-box"/>
</dbReference>
<dbReference type="InterPro" id="IPR013083">
    <property type="entry name" value="Znf_RING/FYVE/PHD"/>
</dbReference>
<reference evidence="4" key="1">
    <citation type="submission" date="2021-02" db="EMBL/GenBank/DDBJ databases">
        <authorList>
            <person name="Dougan E. K."/>
            <person name="Rhodes N."/>
            <person name="Thang M."/>
            <person name="Chan C."/>
        </authorList>
    </citation>
    <scope>NUCLEOTIDE SEQUENCE</scope>
</reference>
<feature type="domain" description="U-box" evidence="2">
    <location>
        <begin position="62"/>
        <end position="138"/>
    </location>
</feature>
<evidence type="ECO:0000313" key="4">
    <source>
        <dbReference type="EMBL" id="CAE8729235.1"/>
    </source>
</evidence>
<evidence type="ECO:0000313" key="6">
    <source>
        <dbReference type="Proteomes" id="UP000654075"/>
    </source>
</evidence>
<name>A0A813LPY9_POLGL</name>
<keyword evidence="6" id="KW-1185">Reference proteome</keyword>
<dbReference type="SMART" id="SM00504">
    <property type="entry name" value="Ubox"/>
    <property type="match status" value="1"/>
</dbReference>
<dbReference type="Proteomes" id="UP000626109">
    <property type="component" value="Unassembled WGS sequence"/>
</dbReference>
<evidence type="ECO:0000313" key="3">
    <source>
        <dbReference type="EMBL" id="CAE8610876.1"/>
    </source>
</evidence>
<sequence length="303" mass="32298">MSLLGRFWSLEAGRNLGVAVAVVGLAAWQLRRLSRKLLSLQASSDDHRGAAQARPPRGSPQKEPSHLLCPVTQVLFRDPVFVIDSGNTYEREAVLGFWRHAGEPKDPLTNMRLESREVRTNWAVRREVSDFLDAHPGYVPEGWDSRELLPPDKPNVVPETPEEAEGWRNPAGAAQPEEIDGIPAGIHAHVAAVAQAHGGWLPAPILQHLAQTLGADRDALQRAFGREERPGPGPGPAPADAAPEARADGVPGAAGLPATVRLHCDAIARAMGGTLPEPLLRQLAGALGVDEAALRAAYPPAPG</sequence>
<dbReference type="PROSITE" id="PS51698">
    <property type="entry name" value="U_BOX"/>
    <property type="match status" value="1"/>
</dbReference>
<proteinExistence type="predicted"/>
<dbReference type="GO" id="GO:0004842">
    <property type="term" value="F:ubiquitin-protein transferase activity"/>
    <property type="evidence" value="ECO:0007669"/>
    <property type="project" value="InterPro"/>
</dbReference>
<dbReference type="AlphaFoldDB" id="A0A813LPY9"/>
<dbReference type="EMBL" id="CAJNNV010024856">
    <property type="protein sequence ID" value="CAE8610876.1"/>
    <property type="molecule type" value="Genomic_DNA"/>
</dbReference>
<dbReference type="OrthoDB" id="426563at2759"/>
<dbReference type="SUPFAM" id="SSF57850">
    <property type="entry name" value="RING/U-box"/>
    <property type="match status" value="1"/>
</dbReference>
<evidence type="ECO:0000259" key="2">
    <source>
        <dbReference type="PROSITE" id="PS51698"/>
    </source>
</evidence>
<dbReference type="InterPro" id="IPR003613">
    <property type="entry name" value="Ubox_domain"/>
</dbReference>
<gene>
    <name evidence="3" type="ORF">PGLA1383_LOCUS28686</name>
    <name evidence="4" type="ORF">PGLA2088_LOCUS45350</name>
</gene>
<dbReference type="Pfam" id="PF04564">
    <property type="entry name" value="U-box"/>
    <property type="match status" value="1"/>
</dbReference>
<evidence type="ECO:0000313" key="5">
    <source>
        <dbReference type="Proteomes" id="UP000626109"/>
    </source>
</evidence>
<feature type="region of interest" description="Disordered" evidence="1">
    <location>
        <begin position="225"/>
        <end position="252"/>
    </location>
</feature>
<comment type="caution">
    <text evidence="4">The sequence shown here is derived from an EMBL/GenBank/DDBJ whole genome shotgun (WGS) entry which is preliminary data.</text>
</comment>
<dbReference type="PANTHER" id="PTHR46573:SF1">
    <property type="entry name" value="WD REPEAT, SAM AND U-BOX DOMAIN-CONTAINING PROTEIN 1"/>
    <property type="match status" value="1"/>
</dbReference>
<dbReference type="GO" id="GO:0016567">
    <property type="term" value="P:protein ubiquitination"/>
    <property type="evidence" value="ECO:0007669"/>
    <property type="project" value="InterPro"/>
</dbReference>
<feature type="region of interest" description="Disordered" evidence="1">
    <location>
        <begin position="44"/>
        <end position="65"/>
    </location>
</feature>
<organism evidence="4 5">
    <name type="scientific">Polarella glacialis</name>
    <name type="common">Dinoflagellate</name>
    <dbReference type="NCBI Taxonomy" id="89957"/>
    <lineage>
        <taxon>Eukaryota</taxon>
        <taxon>Sar</taxon>
        <taxon>Alveolata</taxon>
        <taxon>Dinophyceae</taxon>
        <taxon>Suessiales</taxon>
        <taxon>Suessiaceae</taxon>
        <taxon>Polarella</taxon>
    </lineage>
</organism>
<protein>
    <recommendedName>
        <fullName evidence="2">U-box domain-containing protein</fullName>
    </recommendedName>
</protein>